<keyword evidence="3" id="KW-1185">Reference proteome</keyword>
<reference evidence="2" key="1">
    <citation type="journal article" date="2014" name="Int. J. Syst. Evol. Microbiol.">
        <title>Complete genome sequence of Corynebacterium casei LMG S-19264T (=DSM 44701T), isolated from a smear-ripened cheese.</title>
        <authorList>
            <consortium name="US DOE Joint Genome Institute (JGI-PGF)"/>
            <person name="Walter F."/>
            <person name="Albersmeier A."/>
            <person name="Kalinowski J."/>
            <person name="Ruckert C."/>
        </authorList>
    </citation>
    <scope>NUCLEOTIDE SEQUENCE</scope>
    <source>
        <strain evidence="2">CGMCC 4.7398</strain>
    </source>
</reference>
<protein>
    <submittedName>
        <fullName evidence="2">Uncharacterized protein</fullName>
    </submittedName>
</protein>
<feature type="transmembrane region" description="Helical" evidence="1">
    <location>
        <begin position="54"/>
        <end position="78"/>
    </location>
</feature>
<evidence type="ECO:0000256" key="1">
    <source>
        <dbReference type="SAM" id="Phobius"/>
    </source>
</evidence>
<dbReference type="AlphaFoldDB" id="A0A919FXL5"/>
<sequence length="79" mass="7647">MRAKVGAIVLGALAIITLPLNWSGAPAALGASAAWLGGLARGSHPQAGAARGFGIVGIVIVVLEIVATVFGGVAGQLFG</sequence>
<comment type="caution">
    <text evidence="2">The sequence shown here is derived from an EMBL/GenBank/DDBJ whole genome shotgun (WGS) entry which is preliminary data.</text>
</comment>
<dbReference type="EMBL" id="BNAS01000003">
    <property type="protein sequence ID" value="GHH73651.1"/>
    <property type="molecule type" value="Genomic_DNA"/>
</dbReference>
<dbReference type="RefSeq" id="WP_189669649.1">
    <property type="nucleotide sequence ID" value="NZ_BNAS01000003.1"/>
</dbReference>
<evidence type="ECO:0000313" key="3">
    <source>
        <dbReference type="Proteomes" id="UP000627369"/>
    </source>
</evidence>
<proteinExistence type="predicted"/>
<organism evidence="2 3">
    <name type="scientific">Promicromonospora soli</name>
    <dbReference type="NCBI Taxonomy" id="2035533"/>
    <lineage>
        <taxon>Bacteria</taxon>
        <taxon>Bacillati</taxon>
        <taxon>Actinomycetota</taxon>
        <taxon>Actinomycetes</taxon>
        <taxon>Micrococcales</taxon>
        <taxon>Promicromonosporaceae</taxon>
        <taxon>Promicromonospora</taxon>
    </lineage>
</organism>
<gene>
    <name evidence="2" type="ORF">GCM10017772_25790</name>
</gene>
<evidence type="ECO:0000313" key="2">
    <source>
        <dbReference type="EMBL" id="GHH73651.1"/>
    </source>
</evidence>
<keyword evidence="1" id="KW-1133">Transmembrane helix</keyword>
<name>A0A919FXL5_9MICO</name>
<keyword evidence="1" id="KW-0812">Transmembrane</keyword>
<keyword evidence="1" id="KW-0472">Membrane</keyword>
<accession>A0A919FXL5</accession>
<dbReference type="Proteomes" id="UP000627369">
    <property type="component" value="Unassembled WGS sequence"/>
</dbReference>
<reference evidence="2" key="2">
    <citation type="submission" date="2020-09" db="EMBL/GenBank/DDBJ databases">
        <authorList>
            <person name="Sun Q."/>
            <person name="Zhou Y."/>
        </authorList>
    </citation>
    <scope>NUCLEOTIDE SEQUENCE</scope>
    <source>
        <strain evidence="2">CGMCC 4.7398</strain>
    </source>
</reference>